<evidence type="ECO:0000313" key="2">
    <source>
        <dbReference type="Proteomes" id="UP000510721"/>
    </source>
</evidence>
<accession>A0A859QE32</accession>
<evidence type="ECO:0000313" key="1">
    <source>
        <dbReference type="EMBL" id="QLL63923.1"/>
    </source>
</evidence>
<dbReference type="RefSeq" id="WP_245181773.1">
    <property type="nucleotide sequence ID" value="NZ_CP041239.1"/>
</dbReference>
<dbReference type="Proteomes" id="UP000510721">
    <property type="component" value="Plasmid pEmeITTGR7a"/>
</dbReference>
<proteinExistence type="predicted"/>
<sequence>MLLRPGLRLQTILAAFAAVIAMLMYALSAPSSHSPRLHSASVKVMDAGRHYDHGDHSHDDFELADAAGDVTYHHHADHTHEKAELAFDGNHGWFWRNRTSEPATVTLKTRVHSRTSSA</sequence>
<name>A0A859QE32_9HYPH</name>
<keyword evidence="1" id="KW-0614">Plasmid</keyword>
<geneLocation type="plasmid" evidence="2">
    <name>pemeittgr7a</name>
</geneLocation>
<gene>
    <name evidence="1" type="ORF">FKV68_20765</name>
</gene>
<dbReference type="AlphaFoldDB" id="A0A859QE32"/>
<dbReference type="KEGG" id="emx:FKV68_20765"/>
<dbReference type="EMBL" id="CP041239">
    <property type="protein sequence ID" value="QLL63923.1"/>
    <property type="molecule type" value="Genomic_DNA"/>
</dbReference>
<organism evidence="1 2">
    <name type="scientific">Sinorhizobium mexicanum</name>
    <dbReference type="NCBI Taxonomy" id="375549"/>
    <lineage>
        <taxon>Bacteria</taxon>
        <taxon>Pseudomonadati</taxon>
        <taxon>Pseudomonadota</taxon>
        <taxon>Alphaproteobacteria</taxon>
        <taxon>Hyphomicrobiales</taxon>
        <taxon>Rhizobiaceae</taxon>
        <taxon>Sinorhizobium/Ensifer group</taxon>
        <taxon>Sinorhizobium</taxon>
    </lineage>
</organism>
<reference evidence="1 2" key="1">
    <citation type="submission" date="2019-06" db="EMBL/GenBank/DDBJ databases">
        <title>Complete genome sequence of Ensifer mexicanus ITTG R7 isolated from nodules of Acacia angustissima (Mill.) Kuntze.</title>
        <authorList>
            <person name="Rincon-Rosales R."/>
            <person name="Rogel M.A."/>
            <person name="Guerrero G."/>
            <person name="Rincon-Molina C.I."/>
            <person name="Lopez-Lopez A."/>
            <person name="Martinez-Romero E."/>
        </authorList>
    </citation>
    <scope>NUCLEOTIDE SEQUENCE [LARGE SCALE GENOMIC DNA]</scope>
    <source>
        <strain evidence="1 2">ITTG R7</strain>
        <plasmid evidence="2">pemeittgr7a</plasmid>
    </source>
</reference>
<protein>
    <submittedName>
        <fullName evidence="1">Uncharacterized protein</fullName>
    </submittedName>
</protein>
<keyword evidence="2" id="KW-1185">Reference proteome</keyword>